<evidence type="ECO:0000313" key="2">
    <source>
        <dbReference type="EMBL" id="NKE03868.1"/>
    </source>
</evidence>
<proteinExistence type="predicted"/>
<reference evidence="2 3" key="1">
    <citation type="submission" date="2020-03" db="EMBL/GenBank/DDBJ databases">
        <authorList>
            <person name="Sun Q."/>
        </authorList>
    </citation>
    <scope>NUCLEOTIDE SEQUENCE [LARGE SCALE GENOMIC DNA]</scope>
    <source>
        <strain evidence="2 3">KACC 21451</strain>
    </source>
</reference>
<comment type="caution">
    <text evidence="2">The sequence shown here is derived from an EMBL/GenBank/DDBJ whole genome shotgun (WGS) entry which is preliminary data.</text>
</comment>
<dbReference type="Gene3D" id="3.40.50.10320">
    <property type="entry name" value="LmbE-like"/>
    <property type="match status" value="1"/>
</dbReference>
<dbReference type="InterPro" id="IPR024078">
    <property type="entry name" value="LmbE-like_dom_sf"/>
</dbReference>
<dbReference type="SUPFAM" id="SSF102588">
    <property type="entry name" value="LmbE-like"/>
    <property type="match status" value="1"/>
</dbReference>
<comment type="cofactor">
    <cofactor evidence="1">
        <name>Zn(2+)</name>
        <dbReference type="ChEBI" id="CHEBI:29105"/>
    </cofactor>
</comment>
<name>A0A846T4U9_9BACI</name>
<dbReference type="RefSeq" id="WP_167830411.1">
    <property type="nucleotide sequence ID" value="NZ_JAAVUM010000001.1"/>
</dbReference>
<accession>A0A846T4U9</accession>
<dbReference type="PANTHER" id="PTHR12993:SF11">
    <property type="entry name" value="N-ACETYLGLUCOSAMINYL-PHOSPHATIDYLINOSITOL DE-N-ACETYLASE"/>
    <property type="match status" value="1"/>
</dbReference>
<evidence type="ECO:0000256" key="1">
    <source>
        <dbReference type="ARBA" id="ARBA00001947"/>
    </source>
</evidence>
<gene>
    <name evidence="2" type="ORF">GWK17_00020</name>
</gene>
<dbReference type="EMBL" id="JAAVUM010000001">
    <property type="protein sequence ID" value="NKE03868.1"/>
    <property type="molecule type" value="Genomic_DNA"/>
</dbReference>
<sequence>MKKWKKRLFIVLLSTVGLLVVLVSGAVMYANFYVNDEDIIVSEELFPEGAPQRIMAIFAHPDDEIMIAGTYHKLNKEKDVTSVLATFTRGEAGGTGGLVPKEKLGETRTKELEKSAKILNIDHLEVYDFPDSGLVDADHEEIKQTIRELIIKYEPTTVITYDDVVGLYGHPDHVVMSKLTKEVVTEEMAEEDSTVKRLYFATLPKPMIDLALKLSPTFKERYPREKGLPEPTIAFPMASEASARKQVLLAHETQWETVASVQPYHDKVPSWVYYRIFDREYYHLVKSK</sequence>
<dbReference type="PANTHER" id="PTHR12993">
    <property type="entry name" value="N-ACETYLGLUCOSAMINYL-PHOSPHATIDYLINOSITOL DE-N-ACETYLASE-RELATED"/>
    <property type="match status" value="1"/>
</dbReference>
<dbReference type="Pfam" id="PF02585">
    <property type="entry name" value="PIG-L"/>
    <property type="match status" value="1"/>
</dbReference>
<protein>
    <submittedName>
        <fullName evidence="2">PIG-L family deacetylase</fullName>
    </submittedName>
</protein>
<dbReference type="AlphaFoldDB" id="A0A846T4U9"/>
<dbReference type="InterPro" id="IPR003737">
    <property type="entry name" value="GlcNAc_PI_deacetylase-related"/>
</dbReference>
<dbReference type="Proteomes" id="UP000587942">
    <property type="component" value="Unassembled WGS sequence"/>
</dbReference>
<organism evidence="2 3">
    <name type="scientific">Mesobacillus selenatarsenatis</name>
    <dbReference type="NCBI Taxonomy" id="388741"/>
    <lineage>
        <taxon>Bacteria</taxon>
        <taxon>Bacillati</taxon>
        <taxon>Bacillota</taxon>
        <taxon>Bacilli</taxon>
        <taxon>Bacillales</taxon>
        <taxon>Bacillaceae</taxon>
        <taxon>Mesobacillus</taxon>
    </lineage>
</organism>
<dbReference type="GO" id="GO:0016811">
    <property type="term" value="F:hydrolase activity, acting on carbon-nitrogen (but not peptide) bonds, in linear amides"/>
    <property type="evidence" value="ECO:0007669"/>
    <property type="project" value="TreeGrafter"/>
</dbReference>
<evidence type="ECO:0000313" key="3">
    <source>
        <dbReference type="Proteomes" id="UP000587942"/>
    </source>
</evidence>